<evidence type="ECO:0000259" key="2">
    <source>
        <dbReference type="Pfam" id="PF08327"/>
    </source>
</evidence>
<dbReference type="Pfam" id="PF08327">
    <property type="entry name" value="AHSA1"/>
    <property type="match status" value="1"/>
</dbReference>
<dbReference type="EMBL" id="PZZN01000003">
    <property type="protein sequence ID" value="PTM45106.1"/>
    <property type="molecule type" value="Genomic_DNA"/>
</dbReference>
<gene>
    <name evidence="3" type="ORF">C8J24_3326</name>
</gene>
<evidence type="ECO:0000256" key="1">
    <source>
        <dbReference type="ARBA" id="ARBA00006817"/>
    </source>
</evidence>
<evidence type="ECO:0000313" key="4">
    <source>
        <dbReference type="Proteomes" id="UP000240996"/>
    </source>
</evidence>
<dbReference type="InterPro" id="IPR013538">
    <property type="entry name" value="ASHA1/2-like_C"/>
</dbReference>
<comment type="similarity">
    <text evidence="1">Belongs to the AHA1 family.</text>
</comment>
<proteinExistence type="inferred from homology"/>
<dbReference type="SUPFAM" id="SSF55961">
    <property type="entry name" value="Bet v1-like"/>
    <property type="match status" value="1"/>
</dbReference>
<name>A0A2T4YNW8_9SPHN</name>
<organism evidence="3 4">
    <name type="scientific">Sphingomonas aerolata</name>
    <dbReference type="NCBI Taxonomy" id="185951"/>
    <lineage>
        <taxon>Bacteria</taxon>
        <taxon>Pseudomonadati</taxon>
        <taxon>Pseudomonadota</taxon>
        <taxon>Alphaproteobacteria</taxon>
        <taxon>Sphingomonadales</taxon>
        <taxon>Sphingomonadaceae</taxon>
        <taxon>Sphingomonas</taxon>
    </lineage>
</organism>
<dbReference type="Proteomes" id="UP000240996">
    <property type="component" value="Unassembled WGS sequence"/>
</dbReference>
<dbReference type="RefSeq" id="WP_107934083.1">
    <property type="nucleotide sequence ID" value="NZ_PZZN01000003.1"/>
</dbReference>
<keyword evidence="4" id="KW-1185">Reference proteome</keyword>
<reference evidence="3 4" key="1">
    <citation type="submission" date="2018-04" db="EMBL/GenBank/DDBJ databases">
        <title>Genomic Encyclopedia of Type Strains, Phase III (KMG-III): the genomes of soil and plant-associated and newly described type strains.</title>
        <authorList>
            <person name="Whitman W."/>
        </authorList>
    </citation>
    <scope>NUCLEOTIDE SEQUENCE [LARGE SCALE GENOMIC DNA]</scope>
    <source>
        <strain evidence="3 4">NW12</strain>
    </source>
</reference>
<comment type="caution">
    <text evidence="3">The sequence shown here is derived from an EMBL/GenBank/DDBJ whole genome shotgun (WGS) entry which is preliminary data.</text>
</comment>
<dbReference type="AlphaFoldDB" id="A0A2T4YNW8"/>
<protein>
    <submittedName>
        <fullName evidence="3">Uncharacterized protein YndB with AHSA1/START domain</fullName>
    </submittedName>
</protein>
<dbReference type="Gene3D" id="3.30.530.20">
    <property type="match status" value="1"/>
</dbReference>
<sequence length="155" mass="17122">MTITHDTFKIRKTCDAAPPAIFGAFAFQDRKSRWYAASPGHEPLSYSFDFRPGGEEKLTARMLPGTPIAGKQLCWTSTYAEIVDNARIVFFQTLDVDHARVSAAVVTVEIAPLGDKGEVLLTHQAVYFEGADGPAMRRMGWDFLLDTMASELHPA</sequence>
<evidence type="ECO:0000313" key="3">
    <source>
        <dbReference type="EMBL" id="PTM45106.1"/>
    </source>
</evidence>
<accession>A0A2T4YNW8</accession>
<feature type="domain" description="Activator of Hsp90 ATPase homologue 1/2-like C-terminal" evidence="2">
    <location>
        <begin position="16"/>
        <end position="151"/>
    </location>
</feature>
<dbReference type="InterPro" id="IPR023393">
    <property type="entry name" value="START-like_dom_sf"/>
</dbReference>